<name>A0A6L5XK98_9BACT</name>
<sequence length="330" mass="37341">MFEQEKIAVSRLRQAYNLSATEADNLVLSLWPSKAFPLELWQEAHETYWRSFAERNASLYGLEIPSLPEVGDAQTFNSYLLSCDVMLFFQKLSRCIHVHALELGLRHILENSHDEPDAVFPEERQTLLNALSKSLGYQPVEYDQSMRKEDDGFQEDSPAFIPVSYYHIISRIFLNTILVDRTAAIRLLHEYPWQEVKGLTRAVVEAALKPDSSSSSLPPVESNPSAETVTEVLAEDGKLVFRVPAALWQGKPDPAVRDAMKASYPRAVIAYVLLHWCGPGSPGPDHKTPQGRKTHVGRLLAEKEYRDEKSYRNQVDTLLKEADAYTILQA</sequence>
<protein>
    <submittedName>
        <fullName evidence="1">Uncharacterized protein</fullName>
    </submittedName>
</protein>
<dbReference type="Proteomes" id="UP000477488">
    <property type="component" value="Unassembled WGS sequence"/>
</dbReference>
<organism evidence="1 2">
    <name type="scientific">Desulfovibrio porci</name>
    <dbReference type="NCBI Taxonomy" id="2605782"/>
    <lineage>
        <taxon>Bacteria</taxon>
        <taxon>Pseudomonadati</taxon>
        <taxon>Thermodesulfobacteriota</taxon>
        <taxon>Desulfovibrionia</taxon>
        <taxon>Desulfovibrionales</taxon>
        <taxon>Desulfovibrionaceae</taxon>
        <taxon>Desulfovibrio</taxon>
    </lineage>
</organism>
<dbReference type="EMBL" id="VUMH01000004">
    <property type="protein sequence ID" value="MSS27587.1"/>
    <property type="molecule type" value="Genomic_DNA"/>
</dbReference>
<reference evidence="1 2" key="1">
    <citation type="submission" date="2019-09" db="EMBL/GenBank/DDBJ databases">
        <title>In-depth cultivation of the pig gut microbiome towards novel bacterial diversity and tailored functional studies.</title>
        <authorList>
            <person name="Wylensek D."/>
            <person name="Hitch T.C.A."/>
            <person name="Clavel T."/>
        </authorList>
    </citation>
    <scope>NUCLEOTIDE SEQUENCE [LARGE SCALE GENOMIC DNA]</scope>
    <source>
        <strain evidence="1 2">PG-178-WT-4</strain>
    </source>
</reference>
<dbReference type="AlphaFoldDB" id="A0A6L5XK98"/>
<comment type="caution">
    <text evidence="1">The sequence shown here is derived from an EMBL/GenBank/DDBJ whole genome shotgun (WGS) entry which is preliminary data.</text>
</comment>
<evidence type="ECO:0000313" key="2">
    <source>
        <dbReference type="Proteomes" id="UP000477488"/>
    </source>
</evidence>
<keyword evidence="2" id="KW-1185">Reference proteome</keyword>
<gene>
    <name evidence="1" type="ORF">FYJ44_05880</name>
</gene>
<proteinExistence type="predicted"/>
<accession>A0A6L5XK98</accession>
<dbReference type="RefSeq" id="WP_154510062.1">
    <property type="nucleotide sequence ID" value="NZ_VUMH01000004.1"/>
</dbReference>
<evidence type="ECO:0000313" key="1">
    <source>
        <dbReference type="EMBL" id="MSS27587.1"/>
    </source>
</evidence>